<dbReference type="PIRSF" id="PIRSF005536">
    <property type="entry name" value="Agal"/>
    <property type="match status" value="1"/>
</dbReference>
<dbReference type="InterPro" id="IPR031705">
    <property type="entry name" value="Glyco_hydro_36_C"/>
</dbReference>
<keyword evidence="3 5" id="KW-0378">Hydrolase</keyword>
<evidence type="ECO:0000313" key="8">
    <source>
        <dbReference type="EMBL" id="MFF4771586.1"/>
    </source>
</evidence>
<evidence type="ECO:0000256" key="4">
    <source>
        <dbReference type="ARBA" id="ARBA00023295"/>
    </source>
</evidence>
<evidence type="ECO:0000256" key="5">
    <source>
        <dbReference type="PIRNR" id="PIRNR005536"/>
    </source>
</evidence>
<evidence type="ECO:0000256" key="1">
    <source>
        <dbReference type="ARBA" id="ARBA00001255"/>
    </source>
</evidence>
<dbReference type="RefSeq" id="WP_387340193.1">
    <property type="nucleotide sequence ID" value="NZ_JBIAXI010000001.1"/>
</dbReference>
<keyword evidence="4 5" id="KW-0326">Glycosidase</keyword>
<name>A0ABW6UX07_MICFU</name>
<dbReference type="PRINTS" id="PR00743">
    <property type="entry name" value="GLHYDRLASE36"/>
</dbReference>
<sequence length="689" mass="77693">MIYDAEARLWLLSTPSSSYAVRLGPGDALYNAHWGRPLTIEQARTLPPDREELPAEGGGRFGAASLQIRYGDAVRGVEWRHLGHDIHEESGGGRLSIRMADRHYPLEITLHYRVRPGSDAVERRARLRNAGTEPITILRCDSAAWTAPPREDYRMTHVVGDWGREFHLRRGPVPEAETVLTSRRGHSGHQVNPWLMIDAGDATEDHGEVWSAALAWSGSWRMTLGRDQDGRAGWTGGFGHEGLTWRLGPGEELETPVFTGMYAPDGFGGTSRRWHDHIRRHVLPAPDRVRPVIYNSWEATEFDISETQQMELAERAAGVGVELFVMDDAWFGGRTGEHAGLGDWWPNPDRFPNGLTPLIDHVQRLGMRFGIWVEPESVNPDSDLHRARPEWVLHQPNRARTEVREQLLLDFSRSDVAEWAHGWLDDLLTRNDISFLKWDMNRPFTEAGDDVWIPYIRNVYAVMDRLRADHPDLLIEGCASGGGRADLGMLARTDQIWTSDNTDALQRVAIQHGYTQIYPACTMGAWVTDSPNRITARLSPIHYRFHVAMAGALGIGGDLRTWSEDDLRWAAMLVEQYKRIRPIVHGGRMYRLGDWAVQYTRGPETVVFVWQPTALRRVTSPVRLRALDPDGLYRDEETGALHHGAVLMSHGLPRPLPFDTMSELVRLTRVAHPSAGRAGLDGIEEELPA</sequence>
<dbReference type="InterPro" id="IPR017853">
    <property type="entry name" value="GH"/>
</dbReference>
<comment type="similarity">
    <text evidence="5">Belongs to the glycosyl hydrolase.</text>
</comment>
<dbReference type="Pfam" id="PF02065">
    <property type="entry name" value="Melibiase"/>
    <property type="match status" value="1"/>
</dbReference>
<dbReference type="Pfam" id="PF16875">
    <property type="entry name" value="Glyco_hydro_36N"/>
    <property type="match status" value="1"/>
</dbReference>
<protein>
    <recommendedName>
        <fullName evidence="2 5">Alpha-galactosidase</fullName>
        <ecNumber evidence="2 5">3.2.1.22</ecNumber>
    </recommendedName>
</protein>
<dbReference type="SUPFAM" id="SSF51445">
    <property type="entry name" value="(Trans)glycosidases"/>
    <property type="match status" value="1"/>
</dbReference>
<evidence type="ECO:0000313" key="9">
    <source>
        <dbReference type="Proteomes" id="UP001602119"/>
    </source>
</evidence>
<feature type="domain" description="Glycosyl hydrolase family 36 N-terminal" evidence="7">
    <location>
        <begin position="32"/>
        <end position="247"/>
    </location>
</feature>
<dbReference type="EMBL" id="JBIAXI010000001">
    <property type="protein sequence ID" value="MFF4771586.1"/>
    <property type="molecule type" value="Genomic_DNA"/>
</dbReference>
<comment type="caution">
    <text evidence="8">The sequence shown here is derived from an EMBL/GenBank/DDBJ whole genome shotgun (WGS) entry which is preliminary data.</text>
</comment>
<evidence type="ECO:0000259" key="7">
    <source>
        <dbReference type="Pfam" id="PF16875"/>
    </source>
</evidence>
<dbReference type="InterPro" id="IPR013780">
    <property type="entry name" value="Glyco_hydro_b"/>
</dbReference>
<dbReference type="Pfam" id="PF16874">
    <property type="entry name" value="Glyco_hydro_36C"/>
    <property type="match status" value="1"/>
</dbReference>
<dbReference type="PANTHER" id="PTHR43053:SF3">
    <property type="entry name" value="ALPHA-GALACTOSIDASE C-RELATED"/>
    <property type="match status" value="1"/>
</dbReference>
<reference evidence="8 9" key="1">
    <citation type="submission" date="2024-10" db="EMBL/GenBank/DDBJ databases">
        <title>The Natural Products Discovery Center: Release of the First 8490 Sequenced Strains for Exploring Actinobacteria Biosynthetic Diversity.</title>
        <authorList>
            <person name="Kalkreuter E."/>
            <person name="Kautsar S.A."/>
            <person name="Yang D."/>
            <person name="Bader C.D."/>
            <person name="Teijaro C.N."/>
            <person name="Fluegel L."/>
            <person name="Davis C.M."/>
            <person name="Simpson J.R."/>
            <person name="Lauterbach L."/>
            <person name="Steele A.D."/>
            <person name="Gui C."/>
            <person name="Meng S."/>
            <person name="Li G."/>
            <person name="Viehrig K."/>
            <person name="Ye F."/>
            <person name="Su P."/>
            <person name="Kiefer A.F."/>
            <person name="Nichols A."/>
            <person name="Cepeda A.J."/>
            <person name="Yan W."/>
            <person name="Fan B."/>
            <person name="Jiang Y."/>
            <person name="Adhikari A."/>
            <person name="Zheng C.-J."/>
            <person name="Schuster L."/>
            <person name="Cowan T.M."/>
            <person name="Smanski M.J."/>
            <person name="Chevrette M.G."/>
            <person name="De Carvalho L.P.S."/>
            <person name="Shen B."/>
        </authorList>
    </citation>
    <scope>NUCLEOTIDE SEQUENCE [LARGE SCALE GENOMIC DNA]</scope>
    <source>
        <strain evidence="8 9">NPDC001281</strain>
    </source>
</reference>
<evidence type="ECO:0000256" key="2">
    <source>
        <dbReference type="ARBA" id="ARBA00012755"/>
    </source>
</evidence>
<dbReference type="EC" id="3.2.1.22" evidence="2 5"/>
<dbReference type="CDD" id="cd14791">
    <property type="entry name" value="GH36"/>
    <property type="match status" value="1"/>
</dbReference>
<dbReference type="InterPro" id="IPR013785">
    <property type="entry name" value="Aldolase_TIM"/>
</dbReference>
<dbReference type="InterPro" id="IPR031704">
    <property type="entry name" value="Glyco_hydro_36_N"/>
</dbReference>
<evidence type="ECO:0000256" key="3">
    <source>
        <dbReference type="ARBA" id="ARBA00022801"/>
    </source>
</evidence>
<feature type="domain" description="Glycosyl hydrolase family 36 C-terminal" evidence="6">
    <location>
        <begin position="597"/>
        <end position="667"/>
    </location>
</feature>
<accession>A0ABW6UX07</accession>
<evidence type="ECO:0000259" key="6">
    <source>
        <dbReference type="Pfam" id="PF16874"/>
    </source>
</evidence>
<dbReference type="Proteomes" id="UP001602119">
    <property type="component" value="Unassembled WGS sequence"/>
</dbReference>
<dbReference type="Gene3D" id="2.70.98.60">
    <property type="entry name" value="alpha-galactosidase from lactobacil brevis"/>
    <property type="match status" value="1"/>
</dbReference>
<dbReference type="InterPro" id="IPR038417">
    <property type="entry name" value="Alpga-gal_N_sf"/>
</dbReference>
<proteinExistence type="inferred from homology"/>
<gene>
    <name evidence="8" type="ORF">ACFY05_01865</name>
</gene>
<dbReference type="PANTHER" id="PTHR43053">
    <property type="entry name" value="GLYCOSIDASE FAMILY 31"/>
    <property type="match status" value="1"/>
</dbReference>
<dbReference type="InterPro" id="IPR002252">
    <property type="entry name" value="Glyco_hydro_36"/>
</dbReference>
<dbReference type="InterPro" id="IPR050985">
    <property type="entry name" value="Alpha-glycosidase_related"/>
</dbReference>
<dbReference type="GO" id="GO:0004557">
    <property type="term" value="F:alpha-galactosidase activity"/>
    <property type="evidence" value="ECO:0007669"/>
    <property type="project" value="UniProtKB-EC"/>
</dbReference>
<keyword evidence="9" id="KW-1185">Reference proteome</keyword>
<dbReference type="Gene3D" id="2.60.40.1180">
    <property type="entry name" value="Golgi alpha-mannosidase II"/>
    <property type="match status" value="1"/>
</dbReference>
<dbReference type="Gene3D" id="3.20.20.70">
    <property type="entry name" value="Aldolase class I"/>
    <property type="match status" value="1"/>
</dbReference>
<organism evidence="8 9">
    <name type="scientific">Microtetraspora fusca</name>
    <dbReference type="NCBI Taxonomy" id="1997"/>
    <lineage>
        <taxon>Bacteria</taxon>
        <taxon>Bacillati</taxon>
        <taxon>Actinomycetota</taxon>
        <taxon>Actinomycetes</taxon>
        <taxon>Streptosporangiales</taxon>
        <taxon>Streptosporangiaceae</taxon>
        <taxon>Microtetraspora</taxon>
    </lineage>
</organism>
<comment type="catalytic activity">
    <reaction evidence="1 5">
        <text>Hydrolysis of terminal, non-reducing alpha-D-galactose residues in alpha-D-galactosides, including galactose oligosaccharides, galactomannans and galactolipids.</text>
        <dbReference type="EC" id="3.2.1.22"/>
    </reaction>
</comment>